<organism evidence="1 2">
    <name type="scientific">Achromobacter mucicolens</name>
    <dbReference type="NCBI Taxonomy" id="1389922"/>
    <lineage>
        <taxon>Bacteria</taxon>
        <taxon>Pseudomonadati</taxon>
        <taxon>Pseudomonadota</taxon>
        <taxon>Betaproteobacteria</taxon>
        <taxon>Burkholderiales</taxon>
        <taxon>Alcaligenaceae</taxon>
        <taxon>Achromobacter</taxon>
    </lineage>
</organism>
<keyword evidence="2" id="KW-1185">Reference proteome</keyword>
<name>A0ABM8LJZ4_9BURK</name>
<gene>
    <name evidence="1" type="ORF">LMG3415_04991</name>
</gene>
<dbReference type="EMBL" id="CADIKR010000008">
    <property type="protein sequence ID" value="CAB3911421.1"/>
    <property type="molecule type" value="Genomic_DNA"/>
</dbReference>
<proteinExistence type="predicted"/>
<reference evidence="1 2" key="1">
    <citation type="submission" date="2020-04" db="EMBL/GenBank/DDBJ databases">
        <authorList>
            <person name="De Canck E."/>
        </authorList>
    </citation>
    <scope>NUCLEOTIDE SEQUENCE [LARGE SCALE GENOMIC DNA]</scope>
    <source>
        <strain evidence="1 2">LMG 3415</strain>
    </source>
</reference>
<dbReference type="Gene3D" id="3.20.20.30">
    <property type="entry name" value="Luciferase-like domain"/>
    <property type="match status" value="1"/>
</dbReference>
<dbReference type="RefSeq" id="WP_223306574.1">
    <property type="nucleotide sequence ID" value="NZ_CADIKR010000008.1"/>
</dbReference>
<evidence type="ECO:0000313" key="1">
    <source>
        <dbReference type="EMBL" id="CAB3911421.1"/>
    </source>
</evidence>
<protein>
    <submittedName>
        <fullName evidence="1">Uncharacterized protein</fullName>
    </submittedName>
</protein>
<dbReference type="InterPro" id="IPR036661">
    <property type="entry name" value="Luciferase-like_sf"/>
</dbReference>
<accession>A0ABM8LJZ4</accession>
<evidence type="ECO:0000313" key="2">
    <source>
        <dbReference type="Proteomes" id="UP000507140"/>
    </source>
</evidence>
<sequence>MLDEAVDYYRKNFRPSEWMAAPYVIVGVNIFAADSNEEADLLASSHRQLMLNLHMSRLGLLPRPVEDCVESLPETEHRVLEEVLAVTVAGDQQKVRA</sequence>
<dbReference type="Proteomes" id="UP000507140">
    <property type="component" value="Unassembled WGS sequence"/>
</dbReference>
<dbReference type="SUPFAM" id="SSF51679">
    <property type="entry name" value="Bacterial luciferase-like"/>
    <property type="match status" value="1"/>
</dbReference>
<comment type="caution">
    <text evidence="1">The sequence shown here is derived from an EMBL/GenBank/DDBJ whole genome shotgun (WGS) entry which is preliminary data.</text>
</comment>